<feature type="non-terminal residue" evidence="1">
    <location>
        <position position="54"/>
    </location>
</feature>
<gene>
    <name evidence="1" type="ORF">Pmar_PMAR009040</name>
</gene>
<protein>
    <submittedName>
        <fullName evidence="1">Uncharacterized protein</fullName>
    </submittedName>
</protein>
<reference evidence="1 2" key="1">
    <citation type="submission" date="2008-07" db="EMBL/GenBank/DDBJ databases">
        <authorList>
            <person name="El-Sayed N."/>
            <person name="Caler E."/>
            <person name="Inman J."/>
            <person name="Amedeo P."/>
            <person name="Hass B."/>
            <person name="Wortman J."/>
        </authorList>
    </citation>
    <scope>NUCLEOTIDE SEQUENCE [LARGE SCALE GENOMIC DNA]</scope>
    <source>
        <strain evidence="2">ATCC 50983 / TXsc</strain>
    </source>
</reference>
<evidence type="ECO:0000313" key="2">
    <source>
        <dbReference type="Proteomes" id="UP000007800"/>
    </source>
</evidence>
<dbReference type="GeneID" id="9060511"/>
<proteinExistence type="predicted"/>
<dbReference type="RefSeq" id="XP_002780038.1">
    <property type="nucleotide sequence ID" value="XM_002779992.1"/>
</dbReference>
<organism evidence="2">
    <name type="scientific">Perkinsus marinus (strain ATCC 50983 / TXsc)</name>
    <dbReference type="NCBI Taxonomy" id="423536"/>
    <lineage>
        <taxon>Eukaryota</taxon>
        <taxon>Sar</taxon>
        <taxon>Alveolata</taxon>
        <taxon>Perkinsozoa</taxon>
        <taxon>Perkinsea</taxon>
        <taxon>Perkinsida</taxon>
        <taxon>Perkinsidae</taxon>
        <taxon>Perkinsus</taxon>
    </lineage>
</organism>
<accession>C5KUL1</accession>
<evidence type="ECO:0000313" key="1">
    <source>
        <dbReference type="EMBL" id="EER11833.1"/>
    </source>
</evidence>
<dbReference type="EMBL" id="GG676262">
    <property type="protein sequence ID" value="EER11833.1"/>
    <property type="molecule type" value="Genomic_DNA"/>
</dbReference>
<keyword evidence="2" id="KW-1185">Reference proteome</keyword>
<dbReference type="Proteomes" id="UP000007800">
    <property type="component" value="Unassembled WGS sequence"/>
</dbReference>
<sequence>GSEFWRPPLQLEALKASIASSDSSAPLIGVLVIACRRARYLERALTSFTENRPD</sequence>
<name>C5KUL1_PERM5</name>
<dbReference type="InParanoid" id="C5KUL1"/>
<feature type="non-terminal residue" evidence="1">
    <location>
        <position position="1"/>
    </location>
</feature>
<dbReference type="AlphaFoldDB" id="C5KUL1"/>